<gene>
    <name evidence="1" type="primary">gatC</name>
    <name evidence="2" type="ORF">A3E04_00685</name>
</gene>
<name>A0A1F6GKC6_9BACT</name>
<keyword evidence="1" id="KW-0436">Ligase</keyword>
<keyword evidence="1" id="KW-0067">ATP-binding</keyword>
<keyword evidence="1" id="KW-0547">Nucleotide-binding</keyword>
<dbReference type="InterPro" id="IPR003837">
    <property type="entry name" value="GatC"/>
</dbReference>
<evidence type="ECO:0000256" key="1">
    <source>
        <dbReference type="HAMAP-Rule" id="MF_00122"/>
    </source>
</evidence>
<comment type="caution">
    <text evidence="2">The sequence shown here is derived from an EMBL/GenBank/DDBJ whole genome shotgun (WGS) entry which is preliminary data.</text>
</comment>
<reference evidence="2 3" key="1">
    <citation type="journal article" date="2016" name="Nat. Commun.">
        <title>Thousands of microbial genomes shed light on interconnected biogeochemical processes in an aquifer system.</title>
        <authorList>
            <person name="Anantharaman K."/>
            <person name="Brown C.T."/>
            <person name="Hug L.A."/>
            <person name="Sharon I."/>
            <person name="Castelle C.J."/>
            <person name="Probst A.J."/>
            <person name="Thomas B.C."/>
            <person name="Singh A."/>
            <person name="Wilkins M.J."/>
            <person name="Karaoz U."/>
            <person name="Brodie E.L."/>
            <person name="Williams K.H."/>
            <person name="Hubbard S.S."/>
            <person name="Banfield J.F."/>
        </authorList>
    </citation>
    <scope>NUCLEOTIDE SEQUENCE [LARGE SCALE GENOMIC DNA]</scope>
</reference>
<dbReference type="GO" id="GO:0005524">
    <property type="term" value="F:ATP binding"/>
    <property type="evidence" value="ECO:0007669"/>
    <property type="project" value="UniProtKB-KW"/>
</dbReference>
<comment type="similarity">
    <text evidence="1">Belongs to the GatC family.</text>
</comment>
<comment type="catalytic activity">
    <reaction evidence="1">
        <text>L-aspartyl-tRNA(Asn) + L-glutamine + ATP + H2O = L-asparaginyl-tRNA(Asn) + L-glutamate + ADP + phosphate + 2 H(+)</text>
        <dbReference type="Rhea" id="RHEA:14513"/>
        <dbReference type="Rhea" id="RHEA-COMP:9674"/>
        <dbReference type="Rhea" id="RHEA-COMP:9677"/>
        <dbReference type="ChEBI" id="CHEBI:15377"/>
        <dbReference type="ChEBI" id="CHEBI:15378"/>
        <dbReference type="ChEBI" id="CHEBI:29985"/>
        <dbReference type="ChEBI" id="CHEBI:30616"/>
        <dbReference type="ChEBI" id="CHEBI:43474"/>
        <dbReference type="ChEBI" id="CHEBI:58359"/>
        <dbReference type="ChEBI" id="CHEBI:78515"/>
        <dbReference type="ChEBI" id="CHEBI:78516"/>
        <dbReference type="ChEBI" id="CHEBI:456216"/>
    </reaction>
</comment>
<dbReference type="Proteomes" id="UP000176968">
    <property type="component" value="Unassembled WGS sequence"/>
</dbReference>
<proteinExistence type="inferred from homology"/>
<dbReference type="InterPro" id="IPR036113">
    <property type="entry name" value="Asp/Glu-ADT_sf_sub_c"/>
</dbReference>
<comment type="catalytic activity">
    <reaction evidence="1">
        <text>L-glutamyl-tRNA(Gln) + L-glutamine + ATP + H2O = L-glutaminyl-tRNA(Gln) + L-glutamate + ADP + phosphate + H(+)</text>
        <dbReference type="Rhea" id="RHEA:17521"/>
        <dbReference type="Rhea" id="RHEA-COMP:9681"/>
        <dbReference type="Rhea" id="RHEA-COMP:9684"/>
        <dbReference type="ChEBI" id="CHEBI:15377"/>
        <dbReference type="ChEBI" id="CHEBI:15378"/>
        <dbReference type="ChEBI" id="CHEBI:29985"/>
        <dbReference type="ChEBI" id="CHEBI:30616"/>
        <dbReference type="ChEBI" id="CHEBI:43474"/>
        <dbReference type="ChEBI" id="CHEBI:58359"/>
        <dbReference type="ChEBI" id="CHEBI:78520"/>
        <dbReference type="ChEBI" id="CHEBI:78521"/>
        <dbReference type="ChEBI" id="CHEBI:456216"/>
    </reaction>
</comment>
<dbReference type="EMBL" id="MFMY01000054">
    <property type="protein sequence ID" value="OGG98574.1"/>
    <property type="molecule type" value="Genomic_DNA"/>
</dbReference>
<evidence type="ECO:0000313" key="3">
    <source>
        <dbReference type="Proteomes" id="UP000176968"/>
    </source>
</evidence>
<dbReference type="GO" id="GO:0070681">
    <property type="term" value="P:glutaminyl-tRNAGln biosynthesis via transamidation"/>
    <property type="evidence" value="ECO:0007669"/>
    <property type="project" value="TreeGrafter"/>
</dbReference>
<dbReference type="PANTHER" id="PTHR15004">
    <property type="entry name" value="GLUTAMYL-TRNA(GLN) AMIDOTRANSFERASE SUBUNIT C, MITOCHONDRIAL"/>
    <property type="match status" value="1"/>
</dbReference>
<organism evidence="2 3">
    <name type="scientific">Candidatus Kuenenbacteria bacterium RIFCSPHIGHO2_12_FULL_42_14</name>
    <dbReference type="NCBI Taxonomy" id="1798563"/>
    <lineage>
        <taxon>Bacteria</taxon>
        <taxon>Candidatus Kueneniibacteriota</taxon>
    </lineage>
</organism>
<dbReference type="GO" id="GO:0050566">
    <property type="term" value="F:asparaginyl-tRNA synthase (glutamine-hydrolyzing) activity"/>
    <property type="evidence" value="ECO:0007669"/>
    <property type="project" value="RHEA"/>
</dbReference>
<evidence type="ECO:0000313" key="2">
    <source>
        <dbReference type="EMBL" id="OGG98574.1"/>
    </source>
</evidence>
<dbReference type="SUPFAM" id="SSF141000">
    <property type="entry name" value="Glu-tRNAGln amidotransferase C subunit"/>
    <property type="match status" value="1"/>
</dbReference>
<dbReference type="HAMAP" id="MF_00122">
    <property type="entry name" value="GatC"/>
    <property type="match status" value="1"/>
</dbReference>
<dbReference type="EC" id="6.3.5.-" evidence="1"/>
<accession>A0A1F6GKC6</accession>
<comment type="function">
    <text evidence="1">Allows the formation of correctly charged Asn-tRNA(Asn) or Gln-tRNA(Gln) through the transamidation of misacylated Asp-tRNA(Asn) or Glu-tRNA(Gln) in organisms which lack either or both of asparaginyl-tRNA or glutaminyl-tRNA synthetases. The reaction takes place in the presence of glutamine and ATP through an activated phospho-Asp-tRNA(Asn) or phospho-Glu-tRNA(Gln).</text>
</comment>
<dbReference type="NCBIfam" id="TIGR00135">
    <property type="entry name" value="gatC"/>
    <property type="match status" value="1"/>
</dbReference>
<keyword evidence="1" id="KW-0648">Protein biosynthesis</keyword>
<dbReference type="GO" id="GO:0006412">
    <property type="term" value="P:translation"/>
    <property type="evidence" value="ECO:0007669"/>
    <property type="project" value="UniProtKB-UniRule"/>
</dbReference>
<protein>
    <recommendedName>
        <fullName evidence="1">Aspartyl/glutamyl-tRNA(Asn/Gln) amidotransferase subunit C</fullName>
        <shortName evidence="1">Asp/Glu-ADT subunit C</shortName>
        <ecNumber evidence="1">6.3.5.-</ecNumber>
    </recommendedName>
</protein>
<sequence>MFLDSKQIDHLAKLARLALSQKEKELYAGQLAAVLEYFKKLQALDTVGLEPMSQVIELKNIFRVDEIKDCSPDTQKKILENAPGRTGQHLKVQKIL</sequence>
<dbReference type="GO" id="GO:0006450">
    <property type="term" value="P:regulation of translational fidelity"/>
    <property type="evidence" value="ECO:0007669"/>
    <property type="project" value="InterPro"/>
</dbReference>
<dbReference type="AlphaFoldDB" id="A0A1F6GKC6"/>
<comment type="subunit">
    <text evidence="1">Heterotrimer of A, B and C subunits.</text>
</comment>
<dbReference type="Gene3D" id="1.10.20.60">
    <property type="entry name" value="Glu-tRNAGln amidotransferase C subunit, N-terminal domain"/>
    <property type="match status" value="1"/>
</dbReference>
<dbReference type="PANTHER" id="PTHR15004:SF0">
    <property type="entry name" value="GLUTAMYL-TRNA(GLN) AMIDOTRANSFERASE SUBUNIT C, MITOCHONDRIAL"/>
    <property type="match status" value="1"/>
</dbReference>
<dbReference type="GO" id="GO:0050567">
    <property type="term" value="F:glutaminyl-tRNA synthase (glutamine-hydrolyzing) activity"/>
    <property type="evidence" value="ECO:0007669"/>
    <property type="project" value="UniProtKB-UniRule"/>
</dbReference>
<dbReference type="Pfam" id="PF02686">
    <property type="entry name" value="GatC"/>
    <property type="match status" value="1"/>
</dbReference>